<keyword evidence="2" id="KW-1185">Reference proteome</keyword>
<dbReference type="Proteomes" id="UP000649075">
    <property type="component" value="Unassembled WGS sequence"/>
</dbReference>
<proteinExistence type="predicted"/>
<comment type="caution">
    <text evidence="1">The sequence shown here is derived from an EMBL/GenBank/DDBJ whole genome shotgun (WGS) entry which is preliminary data.</text>
</comment>
<reference evidence="1 2" key="1">
    <citation type="submission" date="2020-08" db="EMBL/GenBank/DDBJ databases">
        <authorList>
            <person name="Liu C."/>
            <person name="Sun Q."/>
        </authorList>
    </citation>
    <scope>NUCLEOTIDE SEQUENCE [LARGE SCALE GENOMIC DNA]</scope>
    <source>
        <strain evidence="1 2">L34</strain>
    </source>
</reference>
<organism evidence="1 2">
    <name type="scientific">Holdemanella hominis</name>
    <dbReference type="NCBI Taxonomy" id="2764327"/>
    <lineage>
        <taxon>Bacteria</taxon>
        <taxon>Bacillati</taxon>
        <taxon>Bacillota</taxon>
        <taxon>Erysipelotrichia</taxon>
        <taxon>Erysipelotrichales</taxon>
        <taxon>Erysipelotrichaceae</taxon>
        <taxon>Holdemanella</taxon>
    </lineage>
</organism>
<dbReference type="RefSeq" id="WP_186999663.1">
    <property type="nucleotide sequence ID" value="NZ_JACRWH010000063.1"/>
</dbReference>
<protein>
    <submittedName>
        <fullName evidence="1">Uncharacterized protein</fullName>
    </submittedName>
</protein>
<gene>
    <name evidence="1" type="ORF">H8911_10820</name>
</gene>
<sequence>MSLSSIVVQKKDGSEFENQYFNNSVYEYDFVSKLEDTKAVSIKQGVTLDSLPEEYKNVVSVVGTNNTSKNVLFRSGVFTLISGKNINSKDRNSILIHLDLAKKNHLKVGGTICLNSHTFTIKGIFEGKKHETYKGLSSDLSENTVFLDYHFLDTKMVHKMTVFSKKESRLKQV</sequence>
<dbReference type="EMBL" id="JACRWH010000063">
    <property type="protein sequence ID" value="MBC6013182.1"/>
    <property type="molecule type" value="Genomic_DNA"/>
</dbReference>
<evidence type="ECO:0000313" key="2">
    <source>
        <dbReference type="Proteomes" id="UP000649075"/>
    </source>
</evidence>
<evidence type="ECO:0000313" key="1">
    <source>
        <dbReference type="EMBL" id="MBC6013182.1"/>
    </source>
</evidence>
<accession>A0ABR7KLB1</accession>
<name>A0ABR7KLB1_9FIRM</name>